<accession>A0A7W9M1C0</accession>
<organism evidence="1 2">
    <name type="scientific">Saccharothrix ecbatanensis</name>
    <dbReference type="NCBI Taxonomy" id="1105145"/>
    <lineage>
        <taxon>Bacteria</taxon>
        <taxon>Bacillati</taxon>
        <taxon>Actinomycetota</taxon>
        <taxon>Actinomycetes</taxon>
        <taxon>Pseudonocardiales</taxon>
        <taxon>Pseudonocardiaceae</taxon>
        <taxon>Saccharothrix</taxon>
    </lineage>
</organism>
<comment type="caution">
    <text evidence="1">The sequence shown here is derived from an EMBL/GenBank/DDBJ whole genome shotgun (WGS) entry which is preliminary data.</text>
</comment>
<sequence length="162" mass="17460">MIEIASMAGYITAHGVWCVSEGETLIPILAYELPDGERVLERIQADDLKDAAAAAQHALETNEAGAVRAVLVVDAFVNFQWGRSDALAVEAVEYGLTPWSMDLAVPYQPLTDSTAFEVYGPTFFDVTGGLDNVNVAPVADSFFDGAESHTDAWAVWKAHQVV</sequence>
<dbReference type="Proteomes" id="UP000552097">
    <property type="component" value="Unassembled WGS sequence"/>
</dbReference>
<name>A0A7W9M1C0_9PSEU</name>
<evidence type="ECO:0000313" key="1">
    <source>
        <dbReference type="EMBL" id="MBB5803830.1"/>
    </source>
</evidence>
<reference evidence="1 2" key="1">
    <citation type="submission" date="2020-08" db="EMBL/GenBank/DDBJ databases">
        <title>Sequencing the genomes of 1000 actinobacteria strains.</title>
        <authorList>
            <person name="Klenk H.-P."/>
        </authorList>
    </citation>
    <scope>NUCLEOTIDE SEQUENCE [LARGE SCALE GENOMIC DNA]</scope>
    <source>
        <strain evidence="1 2">DSM 45486</strain>
    </source>
</reference>
<keyword evidence="2" id="KW-1185">Reference proteome</keyword>
<evidence type="ECO:0000313" key="2">
    <source>
        <dbReference type="Proteomes" id="UP000552097"/>
    </source>
</evidence>
<proteinExistence type="predicted"/>
<dbReference type="AlphaFoldDB" id="A0A7W9M1C0"/>
<dbReference type="RefSeq" id="WP_184921361.1">
    <property type="nucleotide sequence ID" value="NZ_JACHMO010000001.1"/>
</dbReference>
<protein>
    <submittedName>
        <fullName evidence="1">Uncharacterized protein</fullName>
    </submittedName>
</protein>
<dbReference type="EMBL" id="JACHMO010000001">
    <property type="protein sequence ID" value="MBB5803830.1"/>
    <property type="molecule type" value="Genomic_DNA"/>
</dbReference>
<gene>
    <name evidence="1" type="ORF">F4560_003598</name>
</gene>